<protein>
    <submittedName>
        <fullName evidence="1">Uncharacterized protein</fullName>
    </submittedName>
</protein>
<dbReference type="AlphaFoldDB" id="A0A7G9YZZ4"/>
<organism evidence="1">
    <name type="scientific">Candidatus Methanophagaceae archaeon ANME-1 ERB6</name>
    <dbReference type="NCBI Taxonomy" id="2759912"/>
    <lineage>
        <taxon>Archaea</taxon>
        <taxon>Methanobacteriati</taxon>
        <taxon>Methanobacteriota</taxon>
        <taxon>Stenosarchaea group</taxon>
        <taxon>Methanomicrobia</taxon>
        <taxon>Candidatus Methanophagales</taxon>
        <taxon>Candidatus Methanophagaceae</taxon>
    </lineage>
</organism>
<gene>
    <name evidence="1" type="ORF">BBDCAPAO_00015</name>
</gene>
<evidence type="ECO:0000313" key="1">
    <source>
        <dbReference type="EMBL" id="QNO53578.1"/>
    </source>
</evidence>
<reference evidence="1" key="1">
    <citation type="submission" date="2020-06" db="EMBL/GenBank/DDBJ databases">
        <title>Unique genomic features of the anaerobic methanotrophic archaea.</title>
        <authorList>
            <person name="Chadwick G.L."/>
            <person name="Skennerton C.T."/>
            <person name="Laso-Perez R."/>
            <person name="Leu A.O."/>
            <person name="Speth D.R."/>
            <person name="Yu H."/>
            <person name="Morgan-Lang C."/>
            <person name="Hatzenpichler R."/>
            <person name="Goudeau D."/>
            <person name="Malmstrom R."/>
            <person name="Brazelton W.J."/>
            <person name="Woyke T."/>
            <person name="Hallam S.J."/>
            <person name="Tyson G.W."/>
            <person name="Wegener G."/>
            <person name="Boetius A."/>
            <person name="Orphan V."/>
        </authorList>
    </citation>
    <scope>NUCLEOTIDE SEQUENCE</scope>
</reference>
<accession>A0A7G9YZZ4</accession>
<name>A0A7G9YZZ4_9EURY</name>
<proteinExistence type="predicted"/>
<sequence>MNGKNLVEMQIPAVEVENIDGLIREGYYGRISERREKMTEEGREWLDSYKEIDIDLSTSRSEKTKRKSVEGDIKELSDVIKEVEGSEMLKTILMEHIEVVVQGNNHRYHRFVRLEAERRLKENEIIESSLEMDIMEAEAMHSEISADENSAY</sequence>
<dbReference type="EMBL" id="MT631546">
    <property type="protein sequence ID" value="QNO53578.1"/>
    <property type="molecule type" value="Genomic_DNA"/>
</dbReference>